<evidence type="ECO:0000259" key="7">
    <source>
        <dbReference type="Pfam" id="PF10590"/>
    </source>
</evidence>
<organism evidence="8 9">
    <name type="scientific">Microbacterium trichothecenolyticum</name>
    <name type="common">Aureobacterium trichothecenolyticum</name>
    <dbReference type="NCBI Taxonomy" id="69370"/>
    <lineage>
        <taxon>Bacteria</taxon>
        <taxon>Bacillati</taxon>
        <taxon>Actinomycetota</taxon>
        <taxon>Actinomycetes</taxon>
        <taxon>Micrococcales</taxon>
        <taxon>Microbacteriaceae</taxon>
        <taxon>Microbacterium</taxon>
    </lineage>
</organism>
<comment type="cofactor">
    <cofactor evidence="5">
        <name>FMN</name>
        <dbReference type="ChEBI" id="CHEBI:58210"/>
    </cofactor>
    <text evidence="5">Binds 1 FMN per subunit.</text>
</comment>
<feature type="binding site" evidence="5">
    <location>
        <position position="140"/>
    </location>
    <ligand>
        <name>substrate</name>
    </ligand>
</feature>
<feature type="binding site" evidence="5">
    <location>
        <position position="209"/>
    </location>
    <ligand>
        <name>FMN</name>
        <dbReference type="ChEBI" id="CHEBI:58210"/>
    </ligand>
</feature>
<comment type="catalytic activity">
    <reaction evidence="5">
        <text>pyridoxine 5'-phosphate + O2 = pyridoxal 5'-phosphate + H2O2</text>
        <dbReference type="Rhea" id="RHEA:15149"/>
        <dbReference type="ChEBI" id="CHEBI:15379"/>
        <dbReference type="ChEBI" id="CHEBI:16240"/>
        <dbReference type="ChEBI" id="CHEBI:58589"/>
        <dbReference type="ChEBI" id="CHEBI:597326"/>
        <dbReference type="EC" id="1.4.3.5"/>
    </reaction>
</comment>
<accession>A0ABU0TWK9</accession>
<dbReference type="RefSeq" id="WP_307484452.1">
    <property type="nucleotide sequence ID" value="NZ_JAUTBF010000001.1"/>
</dbReference>
<gene>
    <name evidence="5" type="primary">pdxH</name>
    <name evidence="8" type="ORF">QE412_002619</name>
</gene>
<dbReference type="EC" id="1.4.3.5" evidence="5"/>
<evidence type="ECO:0000256" key="1">
    <source>
        <dbReference type="ARBA" id="ARBA00007301"/>
    </source>
</evidence>
<dbReference type="NCBIfam" id="NF004231">
    <property type="entry name" value="PRK05679.1"/>
    <property type="match status" value="1"/>
</dbReference>
<dbReference type="InterPro" id="IPR019740">
    <property type="entry name" value="Pyridox_Oxase_CS"/>
</dbReference>
<dbReference type="EMBL" id="JAUTBF010000001">
    <property type="protein sequence ID" value="MDQ1124046.1"/>
    <property type="molecule type" value="Genomic_DNA"/>
</dbReference>
<comment type="pathway">
    <text evidence="5">Cofactor metabolism; pyridoxal 5'-phosphate salvage; pyridoxal 5'-phosphate from pyridoxamine 5'-phosphate: step 1/1.</text>
</comment>
<comment type="pathway">
    <text evidence="5">Cofactor metabolism; pyridoxal 5'-phosphate salvage; pyridoxal 5'-phosphate from pyridoxine 5'-phosphate: step 1/1.</text>
</comment>
<feature type="binding site" evidence="5">
    <location>
        <position position="136"/>
    </location>
    <ligand>
        <name>substrate</name>
    </ligand>
</feature>
<evidence type="ECO:0000313" key="9">
    <source>
        <dbReference type="Proteomes" id="UP001226691"/>
    </source>
</evidence>
<name>A0ABU0TWK9_MICTR</name>
<dbReference type="GO" id="GO:0004733">
    <property type="term" value="F:pyridoxamine phosphate oxidase activity"/>
    <property type="evidence" value="ECO:0007669"/>
    <property type="project" value="UniProtKB-EC"/>
</dbReference>
<feature type="binding site" evidence="5">
    <location>
        <position position="78"/>
    </location>
    <ligand>
        <name>substrate</name>
    </ligand>
</feature>
<keyword evidence="4 5" id="KW-0560">Oxidoreductase</keyword>
<feature type="binding site" evidence="5">
    <location>
        <begin position="153"/>
        <end position="154"/>
    </location>
    <ligand>
        <name>FMN</name>
        <dbReference type="ChEBI" id="CHEBI:58210"/>
    </ligand>
</feature>
<keyword evidence="5" id="KW-0664">Pyridoxine biosynthesis</keyword>
<feature type="binding site" evidence="5">
    <location>
        <position position="118"/>
    </location>
    <ligand>
        <name>FMN</name>
        <dbReference type="ChEBI" id="CHEBI:58210"/>
    </ligand>
</feature>
<dbReference type="HAMAP" id="MF_01629">
    <property type="entry name" value="PdxH"/>
    <property type="match status" value="1"/>
</dbReference>
<feature type="domain" description="Pyridoxine 5'-phosphate oxidase dimerisation C-terminal" evidence="7">
    <location>
        <begin position="186"/>
        <end position="226"/>
    </location>
</feature>
<dbReference type="InterPro" id="IPR019576">
    <property type="entry name" value="Pyridoxamine_oxidase_dimer_C"/>
</dbReference>
<dbReference type="NCBIfam" id="TIGR00558">
    <property type="entry name" value="pdxH"/>
    <property type="match status" value="1"/>
</dbReference>
<dbReference type="PROSITE" id="PS01064">
    <property type="entry name" value="PYRIDOX_OXIDASE"/>
    <property type="match status" value="1"/>
</dbReference>
<proteinExistence type="inferred from homology"/>
<comment type="similarity">
    <text evidence="1 5">Belongs to the pyridoxamine 5'-phosphate oxidase family.</text>
</comment>
<evidence type="ECO:0000256" key="2">
    <source>
        <dbReference type="ARBA" id="ARBA00022630"/>
    </source>
</evidence>
<keyword evidence="3 5" id="KW-0288">FMN</keyword>
<feature type="binding site" evidence="5">
    <location>
        <begin position="73"/>
        <end position="78"/>
    </location>
    <ligand>
        <name>FMN</name>
        <dbReference type="ChEBI" id="CHEBI:58210"/>
    </ligand>
</feature>
<feature type="binding site" evidence="5">
    <location>
        <begin position="205"/>
        <end position="207"/>
    </location>
    <ligand>
        <name>substrate</name>
    </ligand>
</feature>
<dbReference type="InterPro" id="IPR011576">
    <property type="entry name" value="Pyridox_Oxase_N"/>
</dbReference>
<evidence type="ECO:0000256" key="3">
    <source>
        <dbReference type="ARBA" id="ARBA00022643"/>
    </source>
</evidence>
<comment type="catalytic activity">
    <reaction evidence="5">
        <text>pyridoxamine 5'-phosphate + O2 + H2O = pyridoxal 5'-phosphate + H2O2 + NH4(+)</text>
        <dbReference type="Rhea" id="RHEA:15817"/>
        <dbReference type="ChEBI" id="CHEBI:15377"/>
        <dbReference type="ChEBI" id="CHEBI:15379"/>
        <dbReference type="ChEBI" id="CHEBI:16240"/>
        <dbReference type="ChEBI" id="CHEBI:28938"/>
        <dbReference type="ChEBI" id="CHEBI:58451"/>
        <dbReference type="ChEBI" id="CHEBI:597326"/>
        <dbReference type="EC" id="1.4.3.5"/>
    </reaction>
</comment>
<protein>
    <recommendedName>
        <fullName evidence="5">Pyridoxine/pyridoxamine 5'-phosphate oxidase</fullName>
        <ecNumber evidence="5">1.4.3.5</ecNumber>
    </recommendedName>
    <alternativeName>
        <fullName evidence="5">PNP/PMP oxidase</fullName>
        <shortName evidence="5">PNPOx</shortName>
    </alternativeName>
    <alternativeName>
        <fullName evidence="5">Pyridoxal 5'-phosphate synthase</fullName>
    </alternativeName>
</protein>
<feature type="binding site" evidence="5">
    <location>
        <position position="144"/>
    </location>
    <ligand>
        <name>substrate</name>
    </ligand>
</feature>
<dbReference type="Gene3D" id="2.30.110.10">
    <property type="entry name" value="Electron Transport, Fmn-binding Protein, Chain A"/>
    <property type="match status" value="1"/>
</dbReference>
<feature type="binding site" evidence="5">
    <location>
        <position position="96"/>
    </location>
    <ligand>
        <name>FMN</name>
        <dbReference type="ChEBI" id="CHEBI:58210"/>
    </ligand>
</feature>
<dbReference type="Pfam" id="PF01243">
    <property type="entry name" value="PNPOx_N"/>
    <property type="match status" value="1"/>
</dbReference>
<feature type="binding site" evidence="5">
    <location>
        <position position="95"/>
    </location>
    <ligand>
        <name>FMN</name>
        <dbReference type="ChEBI" id="CHEBI:58210"/>
    </ligand>
</feature>
<keyword evidence="9" id="KW-1185">Reference proteome</keyword>
<evidence type="ECO:0000256" key="4">
    <source>
        <dbReference type="ARBA" id="ARBA00023002"/>
    </source>
</evidence>
<dbReference type="InterPro" id="IPR000659">
    <property type="entry name" value="Pyridox_Oxase"/>
</dbReference>
<evidence type="ECO:0000259" key="6">
    <source>
        <dbReference type="Pfam" id="PF01243"/>
    </source>
</evidence>
<dbReference type="PANTHER" id="PTHR10851">
    <property type="entry name" value="PYRIDOXINE-5-PHOSPHATE OXIDASE"/>
    <property type="match status" value="1"/>
</dbReference>
<dbReference type="InterPro" id="IPR012349">
    <property type="entry name" value="Split_barrel_FMN-bd"/>
</dbReference>
<dbReference type="Proteomes" id="UP001226691">
    <property type="component" value="Unassembled WGS sequence"/>
</dbReference>
<dbReference type="PANTHER" id="PTHR10851:SF0">
    <property type="entry name" value="PYRIDOXINE-5'-PHOSPHATE OXIDASE"/>
    <property type="match status" value="1"/>
</dbReference>
<dbReference type="SUPFAM" id="SSF50475">
    <property type="entry name" value="FMN-binding split barrel"/>
    <property type="match status" value="1"/>
</dbReference>
<dbReference type="Pfam" id="PF10590">
    <property type="entry name" value="PNP_phzG_C"/>
    <property type="match status" value="1"/>
</dbReference>
<comment type="function">
    <text evidence="5">Catalyzes the oxidation of either pyridoxine 5'-phosphate (PNP) or pyridoxamine 5'-phosphate (PMP) into pyridoxal 5'-phosphate (PLP).</text>
</comment>
<feature type="binding site" evidence="5">
    <location>
        <position position="199"/>
    </location>
    <ligand>
        <name>FMN</name>
        <dbReference type="ChEBI" id="CHEBI:58210"/>
    </ligand>
</feature>
<keyword evidence="2 5" id="KW-0285">Flavoprotein</keyword>
<feature type="domain" description="Pyridoxamine 5'-phosphate oxidase N-terminal" evidence="6">
    <location>
        <begin position="53"/>
        <end position="171"/>
    </location>
</feature>
<evidence type="ECO:0000256" key="5">
    <source>
        <dbReference type="HAMAP-Rule" id="MF_01629"/>
    </source>
</evidence>
<evidence type="ECO:0000313" key="8">
    <source>
        <dbReference type="EMBL" id="MDQ1124046.1"/>
    </source>
</evidence>
<comment type="caution">
    <text evidence="8">The sequence shown here is derived from an EMBL/GenBank/DDBJ whole genome shotgun (WGS) entry which is preliminary data.</text>
</comment>
<feature type="binding site" evidence="5">
    <location>
        <begin position="89"/>
        <end position="90"/>
    </location>
    <ligand>
        <name>FMN</name>
        <dbReference type="ChEBI" id="CHEBI:58210"/>
    </ligand>
</feature>
<sequence length="226" mass="25015">MARAPENRPADPTSSASALTHRIDYALDELDDSALSASPLALFQRWLADAADLPEPNAMVVSTVDATGSPTSRTVLLRGIDDDGALWFFTNRLSRKGRALAANPAVSILFPWYALQRQVIVLGTATPLPPERDNAYFASRPRGSQLSAWASRQSEPVASRALLEQQMTEIGARFAGGQPVPRPPHWGGYRVEPREIEFWQGRPSRLHDRIFFTRDGDGWAAQRRQP</sequence>
<reference evidence="8 9" key="1">
    <citation type="submission" date="2023-07" db="EMBL/GenBank/DDBJ databases">
        <title>Functional and genomic diversity of the sorghum phyllosphere microbiome.</title>
        <authorList>
            <person name="Shade A."/>
        </authorList>
    </citation>
    <scope>NUCLEOTIDE SEQUENCE [LARGE SCALE GENOMIC DNA]</scope>
    <source>
        <strain evidence="8 9">SORGH_AS_1207</strain>
    </source>
</reference>
<comment type="subunit">
    <text evidence="5">Homodimer.</text>
</comment>
<dbReference type="PIRSF" id="PIRSF000190">
    <property type="entry name" value="Pyd_amn-ph_oxd"/>
    <property type="match status" value="1"/>
</dbReference>